<dbReference type="Gene3D" id="3.30.70.850">
    <property type="entry name" value="Peptidase S8, pro-domain"/>
    <property type="match status" value="1"/>
</dbReference>
<evidence type="ECO:0000256" key="1">
    <source>
        <dbReference type="ARBA" id="ARBA00007831"/>
    </source>
</evidence>
<evidence type="ECO:0000256" key="4">
    <source>
        <dbReference type="ARBA" id="ARBA00022729"/>
    </source>
</evidence>
<dbReference type="Pfam" id="PF16470">
    <property type="entry name" value="S8_pro-domain"/>
    <property type="match status" value="1"/>
</dbReference>
<evidence type="ECO:0000256" key="7">
    <source>
        <dbReference type="ARBA" id="ARBA00022825"/>
    </source>
</evidence>
<dbReference type="FunFam" id="1.10.220.10:FF:000001">
    <property type="entry name" value="Annexin"/>
    <property type="match status" value="1"/>
</dbReference>
<evidence type="ECO:0000313" key="14">
    <source>
        <dbReference type="RefSeq" id="XP_026103707.1"/>
    </source>
</evidence>
<dbReference type="Gene3D" id="1.10.220.10">
    <property type="entry name" value="Annexin"/>
    <property type="match status" value="1"/>
</dbReference>
<proteinExistence type="inferred from homology"/>
<keyword evidence="10" id="KW-0041">Annexin</keyword>
<keyword evidence="5" id="KW-0677">Repeat</keyword>
<dbReference type="PANTHER" id="PTHR42884">
    <property type="entry name" value="PROPROTEIN CONVERTASE SUBTILISIN/KEXIN-RELATED"/>
    <property type="match status" value="1"/>
</dbReference>
<dbReference type="GO" id="GO:0016486">
    <property type="term" value="P:peptide hormone processing"/>
    <property type="evidence" value="ECO:0007669"/>
    <property type="project" value="TreeGrafter"/>
</dbReference>
<keyword evidence="2" id="KW-0645">Protease</keyword>
<organism evidence="13 14">
    <name type="scientific">Carassius auratus</name>
    <name type="common">Goldfish</name>
    <dbReference type="NCBI Taxonomy" id="7957"/>
    <lineage>
        <taxon>Eukaryota</taxon>
        <taxon>Metazoa</taxon>
        <taxon>Chordata</taxon>
        <taxon>Craniata</taxon>
        <taxon>Vertebrata</taxon>
        <taxon>Euteleostomi</taxon>
        <taxon>Actinopterygii</taxon>
        <taxon>Neopterygii</taxon>
        <taxon>Teleostei</taxon>
        <taxon>Ostariophysi</taxon>
        <taxon>Cypriniformes</taxon>
        <taxon>Cyprinidae</taxon>
        <taxon>Cyprininae</taxon>
        <taxon>Carassius</taxon>
    </lineage>
</organism>
<dbReference type="OrthoDB" id="6156546at2759"/>
<dbReference type="InterPro" id="IPR038466">
    <property type="entry name" value="S8_pro-domain_sf"/>
</dbReference>
<evidence type="ECO:0000256" key="6">
    <source>
        <dbReference type="ARBA" id="ARBA00022801"/>
    </source>
</evidence>
<evidence type="ECO:0000256" key="9">
    <source>
        <dbReference type="ARBA" id="ARBA00023180"/>
    </source>
</evidence>
<dbReference type="InterPro" id="IPR037104">
    <property type="entry name" value="Annexin_sf"/>
</dbReference>
<dbReference type="GO" id="GO:0000139">
    <property type="term" value="C:Golgi membrane"/>
    <property type="evidence" value="ECO:0007669"/>
    <property type="project" value="TreeGrafter"/>
</dbReference>
<dbReference type="GO" id="GO:0005544">
    <property type="term" value="F:calcium-dependent phospholipid binding"/>
    <property type="evidence" value="ECO:0007669"/>
    <property type="project" value="InterPro"/>
</dbReference>
<dbReference type="RefSeq" id="XP_026103707.1">
    <property type="nucleotide sequence ID" value="XM_026247922.1"/>
</dbReference>
<keyword evidence="13" id="KW-1185">Reference proteome</keyword>
<protein>
    <submittedName>
        <fullName evidence="14">Proprotein convertase subtilisin/kexin type 5-like</fullName>
    </submittedName>
</protein>
<evidence type="ECO:0000256" key="2">
    <source>
        <dbReference type="ARBA" id="ARBA00022670"/>
    </source>
</evidence>
<dbReference type="GeneID" id="113075260"/>
<name>A0A6P6N3W9_CARAU</name>
<keyword evidence="6" id="KW-0378">Hydrolase</keyword>
<feature type="chain" id="PRO_5028144997" evidence="11">
    <location>
        <begin position="23"/>
        <end position="231"/>
    </location>
</feature>
<accession>A0A6P6N3W9</accession>
<comment type="similarity">
    <text evidence="1">Belongs to the annexin family.</text>
</comment>
<keyword evidence="7" id="KW-0720">Serine protease</keyword>
<evidence type="ECO:0000256" key="8">
    <source>
        <dbReference type="ARBA" id="ARBA00023145"/>
    </source>
</evidence>
<dbReference type="SUPFAM" id="SSF47874">
    <property type="entry name" value="Annexin"/>
    <property type="match status" value="1"/>
</dbReference>
<keyword evidence="8" id="KW-0865">Zymogen</keyword>
<dbReference type="InterPro" id="IPR001464">
    <property type="entry name" value="Annexin"/>
</dbReference>
<dbReference type="InterPro" id="IPR032815">
    <property type="entry name" value="S8_pro-domain"/>
</dbReference>
<dbReference type="PANTHER" id="PTHR42884:SF30">
    <property type="entry name" value="PROPROTEIN CONVERTASE SUBTILISIN_KEXIN TYPE 5"/>
    <property type="match status" value="1"/>
</dbReference>
<dbReference type="Pfam" id="PF00191">
    <property type="entry name" value="Annexin"/>
    <property type="match status" value="1"/>
</dbReference>
<dbReference type="Proteomes" id="UP000515129">
    <property type="component" value="Unplaced"/>
</dbReference>
<evidence type="ECO:0000313" key="13">
    <source>
        <dbReference type="Proteomes" id="UP000515129"/>
    </source>
</evidence>
<reference evidence="14" key="1">
    <citation type="submission" date="2025-08" db="UniProtKB">
        <authorList>
            <consortium name="RefSeq"/>
        </authorList>
    </citation>
    <scope>IDENTIFICATION</scope>
    <source>
        <strain evidence="14">Wakin</strain>
        <tissue evidence="14">Muscle</tissue>
    </source>
</reference>
<dbReference type="SMART" id="SM00335">
    <property type="entry name" value="ANX"/>
    <property type="match status" value="1"/>
</dbReference>
<dbReference type="GO" id="GO:0005802">
    <property type="term" value="C:trans-Golgi network"/>
    <property type="evidence" value="ECO:0007669"/>
    <property type="project" value="TreeGrafter"/>
</dbReference>
<feature type="signal peptide" evidence="11">
    <location>
        <begin position="1"/>
        <end position="22"/>
    </location>
</feature>
<dbReference type="SUPFAM" id="SSF54897">
    <property type="entry name" value="Protease propeptides/inhibitors"/>
    <property type="match status" value="1"/>
</dbReference>
<keyword evidence="3" id="KW-0165">Cleavage on pair of basic residues</keyword>
<dbReference type="KEGG" id="caua:113075260"/>
<evidence type="ECO:0000256" key="11">
    <source>
        <dbReference type="SAM" id="SignalP"/>
    </source>
</evidence>
<keyword evidence="9" id="KW-0325">Glycoprotein</keyword>
<dbReference type="PROSITE" id="PS51897">
    <property type="entry name" value="ANNEXIN_2"/>
    <property type="match status" value="1"/>
</dbReference>
<evidence type="ECO:0000256" key="5">
    <source>
        <dbReference type="ARBA" id="ARBA00022737"/>
    </source>
</evidence>
<dbReference type="FunFam" id="3.30.70.850:FF:000001">
    <property type="entry name" value="Proprotein convertase subtilisin/kexin type 5"/>
    <property type="match status" value="1"/>
</dbReference>
<dbReference type="PRINTS" id="PR00196">
    <property type="entry name" value="ANNEXIN"/>
</dbReference>
<keyword evidence="4 11" id="KW-0732">Signal</keyword>
<gene>
    <name evidence="14" type="primary">LOC113075260</name>
</gene>
<sequence length="231" mass="26387">MFPTALFPYAFLLGIALQFVQTKIYTNRWAIKITGGPDAADLIAGKYGFVNMGQIGGLVDHYQFHQSGIIKRSTIKSRGKHILITTENKVKWIQQQMVQKRVKRTNTMDQTLVTSFNDPKWDSMWYIHCDHNCLTDMNIQAALKASVIERLFSEKLLGSLFFQLCVSRAVKSAWNKPALFAEKLYLAMKGLGTDTDTLTRIIVSRSEIDLLKIIQEYKRMYGKTLQEAILV</sequence>
<dbReference type="GO" id="GO:0005509">
    <property type="term" value="F:calcium ion binding"/>
    <property type="evidence" value="ECO:0007669"/>
    <property type="project" value="InterPro"/>
</dbReference>
<feature type="domain" description="Peptidase S8 pro-domain" evidence="12">
    <location>
        <begin position="29"/>
        <end position="104"/>
    </location>
</feature>
<evidence type="ECO:0000259" key="12">
    <source>
        <dbReference type="Pfam" id="PF16470"/>
    </source>
</evidence>
<dbReference type="GO" id="GO:0004252">
    <property type="term" value="F:serine-type endopeptidase activity"/>
    <property type="evidence" value="ECO:0007669"/>
    <property type="project" value="TreeGrafter"/>
</dbReference>
<dbReference type="AlphaFoldDB" id="A0A6P6N3W9"/>
<dbReference type="InterPro" id="IPR018502">
    <property type="entry name" value="Annexin_repeat"/>
</dbReference>
<evidence type="ECO:0000256" key="10">
    <source>
        <dbReference type="ARBA" id="ARBA00023216"/>
    </source>
</evidence>
<evidence type="ECO:0000256" key="3">
    <source>
        <dbReference type="ARBA" id="ARBA00022685"/>
    </source>
</evidence>